<evidence type="ECO:0000256" key="3">
    <source>
        <dbReference type="ARBA" id="ARBA00022884"/>
    </source>
</evidence>
<sequence>MHQNRTKYPQKKMQMYQQLQELPSKYKVIALVRMEKVRSSQLLPLRKKFKGEVEIVSIKDKVAQKSLSTLKIPGLEKLAANLVGQCVLMFTNMSPIKLNILLGKNKIMMAARGGDKASIDVVIKAGNTGITPGPILTDFKEAGVSTKIDQGTVWITKDSTAAKKGDVISGKLATLLSKLDVKAVEAGIVLNSALEDKVVYNQEELTVDVEQYRTAFAQAHQEALALSIEIGYVTKENVNLILAKAAQQARSLAIEAGFLTEDTKDATIQRAHGQAKALSGKLKGYTTQ</sequence>
<comment type="function">
    <text evidence="6">Forms part of the ribosomal stalk, playing a central role in the interaction of the ribosome with GTP-bound translation factors.</text>
</comment>
<dbReference type="Pfam" id="PF17777">
    <property type="entry name" value="RL10P_insert"/>
    <property type="match status" value="1"/>
</dbReference>
<keyword evidence="5 6" id="KW-0687">Ribonucleoprotein</keyword>
<dbReference type="EMBL" id="LN890280">
    <property type="protein sequence ID" value="CUR51091.1"/>
    <property type="molecule type" value="Genomic_DNA"/>
</dbReference>
<evidence type="ECO:0000256" key="2">
    <source>
        <dbReference type="ARBA" id="ARBA00022730"/>
    </source>
</evidence>
<name>A0A128A166_9ARCH</name>
<organism evidence="8 9">
    <name type="scientific">Nitrosotalea devaniterrae</name>
    <dbReference type="NCBI Taxonomy" id="1078905"/>
    <lineage>
        <taxon>Archaea</taxon>
        <taxon>Nitrososphaerota</taxon>
        <taxon>Nitrososphaeria</taxon>
        <taxon>Nitrosotaleales</taxon>
        <taxon>Nitrosotaleaceae</taxon>
        <taxon>Nitrosotalea</taxon>
    </lineage>
</organism>
<dbReference type="GO" id="GO:0000027">
    <property type="term" value="P:ribosomal large subunit assembly"/>
    <property type="evidence" value="ECO:0007669"/>
    <property type="project" value="TreeGrafter"/>
</dbReference>
<evidence type="ECO:0000256" key="6">
    <source>
        <dbReference type="HAMAP-Rule" id="MF_00280"/>
    </source>
</evidence>
<proteinExistence type="inferred from homology"/>
<feature type="domain" description="Large ribosomal subunit protein uL10-like insertion" evidence="7">
    <location>
        <begin position="111"/>
        <end position="181"/>
    </location>
</feature>
<evidence type="ECO:0000256" key="4">
    <source>
        <dbReference type="ARBA" id="ARBA00022980"/>
    </source>
</evidence>
<dbReference type="Pfam" id="PF00466">
    <property type="entry name" value="Ribosomal_L10"/>
    <property type="match status" value="1"/>
</dbReference>
<evidence type="ECO:0000256" key="1">
    <source>
        <dbReference type="ARBA" id="ARBA00008889"/>
    </source>
</evidence>
<dbReference type="KEGG" id="ndv:NDEV_0326"/>
<dbReference type="Gene3D" id="6.10.140.760">
    <property type="match status" value="1"/>
</dbReference>
<dbReference type="PANTHER" id="PTHR45699">
    <property type="entry name" value="60S ACIDIC RIBOSOMAL PROTEIN P0"/>
    <property type="match status" value="1"/>
</dbReference>
<dbReference type="GO" id="GO:0022625">
    <property type="term" value="C:cytosolic large ribosomal subunit"/>
    <property type="evidence" value="ECO:0007669"/>
    <property type="project" value="TreeGrafter"/>
</dbReference>
<comment type="subunit">
    <text evidence="6">Part of the 50S ribosomal subunit. Forms part of the ribosomal stalk which helps the ribosome interact with GTP-bound translation factors. Forms a heptameric L10(L12)2(L12)2(L12)2 complex, where L10 forms an elongated spine to which the L12 dimers bind in a sequential fashion.</text>
</comment>
<evidence type="ECO:0000313" key="9">
    <source>
        <dbReference type="Proteomes" id="UP000196239"/>
    </source>
</evidence>
<protein>
    <recommendedName>
        <fullName evidence="6">Large ribosomal subunit protein uL10</fullName>
    </recommendedName>
    <alternativeName>
        <fullName evidence="6">Acidic ribosomal protein P0 homolog</fullName>
    </alternativeName>
</protein>
<accession>A0A128A166</accession>
<reference evidence="9" key="1">
    <citation type="submission" date="2015-10" db="EMBL/GenBank/DDBJ databases">
        <authorList>
            <person name="Lehtovirta-Morley L.E."/>
            <person name="Vieille C."/>
        </authorList>
    </citation>
    <scope>NUCLEOTIDE SEQUENCE [LARGE SCALE GENOMIC DNA]</scope>
</reference>
<dbReference type="InterPro" id="IPR022909">
    <property type="entry name" value="Ribosomal_uL10_arc"/>
</dbReference>
<dbReference type="GO" id="GO:0003735">
    <property type="term" value="F:structural constituent of ribosome"/>
    <property type="evidence" value="ECO:0007669"/>
    <property type="project" value="TreeGrafter"/>
</dbReference>
<dbReference type="InterPro" id="IPR040637">
    <property type="entry name" value="Ribosomal_uL10-like_insert"/>
</dbReference>
<keyword evidence="9" id="KW-1185">Reference proteome</keyword>
<dbReference type="FunFam" id="3.90.105.20:FF:000001">
    <property type="entry name" value="60S acidic ribosomal protein P0"/>
    <property type="match status" value="1"/>
</dbReference>
<dbReference type="Proteomes" id="UP000196239">
    <property type="component" value="Chromosome 1"/>
</dbReference>
<evidence type="ECO:0000259" key="7">
    <source>
        <dbReference type="Pfam" id="PF17777"/>
    </source>
</evidence>
<dbReference type="InterPro" id="IPR043164">
    <property type="entry name" value="Ribosomal_uL10-like_insert_sf"/>
</dbReference>
<keyword evidence="2 6" id="KW-0699">rRNA-binding</keyword>
<dbReference type="InterPro" id="IPR050323">
    <property type="entry name" value="Ribosomal_protein_uL10"/>
</dbReference>
<dbReference type="InterPro" id="IPR043141">
    <property type="entry name" value="Ribosomal_uL10-like_sf"/>
</dbReference>
<dbReference type="PANTHER" id="PTHR45699:SF3">
    <property type="entry name" value="LARGE RIBOSOMAL SUBUNIT PROTEIN UL10"/>
    <property type="match status" value="1"/>
</dbReference>
<dbReference type="HAMAP" id="MF_00280">
    <property type="entry name" value="Ribosomal_uL10_arch"/>
    <property type="match status" value="1"/>
</dbReference>
<keyword evidence="3 6" id="KW-0694">RNA-binding</keyword>
<dbReference type="Gene3D" id="3.30.70.1730">
    <property type="match status" value="1"/>
</dbReference>
<dbReference type="Gene3D" id="3.90.105.20">
    <property type="match status" value="1"/>
</dbReference>
<dbReference type="GO" id="GO:0070180">
    <property type="term" value="F:large ribosomal subunit rRNA binding"/>
    <property type="evidence" value="ECO:0007669"/>
    <property type="project" value="UniProtKB-UniRule"/>
</dbReference>
<dbReference type="InterPro" id="IPR001790">
    <property type="entry name" value="Ribosomal_uL10"/>
</dbReference>
<keyword evidence="4 6" id="KW-0689">Ribosomal protein</keyword>
<dbReference type="SUPFAM" id="SSF160369">
    <property type="entry name" value="Ribosomal protein L10-like"/>
    <property type="match status" value="1"/>
</dbReference>
<gene>
    <name evidence="8" type="primary">rpl</name>
    <name evidence="6" type="synonym">rpl10</name>
    <name evidence="6" type="synonym">rplP0</name>
    <name evidence="8" type="ORF">NDEV_0326</name>
</gene>
<comment type="similarity">
    <text evidence="1 6">Belongs to the universal ribosomal protein uL10 family.</text>
</comment>
<dbReference type="GO" id="GO:0002181">
    <property type="term" value="P:cytoplasmic translation"/>
    <property type="evidence" value="ECO:0007669"/>
    <property type="project" value="TreeGrafter"/>
</dbReference>
<dbReference type="AlphaFoldDB" id="A0A128A166"/>
<evidence type="ECO:0000256" key="5">
    <source>
        <dbReference type="ARBA" id="ARBA00023274"/>
    </source>
</evidence>
<evidence type="ECO:0000313" key="8">
    <source>
        <dbReference type="EMBL" id="CUR51091.1"/>
    </source>
</evidence>